<dbReference type="Pfam" id="PF26325">
    <property type="entry name" value="YhjD"/>
    <property type="match status" value="1"/>
</dbReference>
<dbReference type="EMBL" id="JBHSNO010000005">
    <property type="protein sequence ID" value="MFC5588793.1"/>
    <property type="molecule type" value="Genomic_DNA"/>
</dbReference>
<sequence length="123" mass="14868">MRLIPPEALPYFENMIYLPMVLTILERDRELVEKGPFKLKGPYVKLIDGAVKHARAELKQTKLYLQRHHMKVIRNKMDDTFTEYLFIHGGYEDYRRYLNVRLRNRTEELLNMYFAMIESEVSR</sequence>
<evidence type="ECO:0000313" key="2">
    <source>
        <dbReference type="Proteomes" id="UP001596109"/>
    </source>
</evidence>
<dbReference type="Proteomes" id="UP001596109">
    <property type="component" value="Unassembled WGS sequence"/>
</dbReference>
<dbReference type="RefSeq" id="WP_381432383.1">
    <property type="nucleotide sequence ID" value="NZ_JBHSNO010000005.1"/>
</dbReference>
<organism evidence="1 2">
    <name type="scientific">Sporosarcina soli</name>
    <dbReference type="NCBI Taxonomy" id="334736"/>
    <lineage>
        <taxon>Bacteria</taxon>
        <taxon>Bacillati</taxon>
        <taxon>Bacillota</taxon>
        <taxon>Bacilli</taxon>
        <taxon>Bacillales</taxon>
        <taxon>Caryophanaceae</taxon>
        <taxon>Sporosarcina</taxon>
    </lineage>
</organism>
<dbReference type="InterPro" id="IPR058600">
    <property type="entry name" value="YhjD-like"/>
</dbReference>
<gene>
    <name evidence="1" type="ORF">ACFPRA_07840</name>
</gene>
<protein>
    <recommendedName>
        <fullName evidence="3">YhjD</fullName>
    </recommendedName>
</protein>
<reference evidence="2" key="1">
    <citation type="journal article" date="2019" name="Int. J. Syst. Evol. Microbiol.">
        <title>The Global Catalogue of Microorganisms (GCM) 10K type strain sequencing project: providing services to taxonomists for standard genome sequencing and annotation.</title>
        <authorList>
            <consortium name="The Broad Institute Genomics Platform"/>
            <consortium name="The Broad Institute Genome Sequencing Center for Infectious Disease"/>
            <person name="Wu L."/>
            <person name="Ma J."/>
        </authorList>
    </citation>
    <scope>NUCLEOTIDE SEQUENCE [LARGE SCALE GENOMIC DNA]</scope>
    <source>
        <strain evidence="2">CGMCC 4.1434</strain>
    </source>
</reference>
<evidence type="ECO:0008006" key="3">
    <source>
        <dbReference type="Google" id="ProtNLM"/>
    </source>
</evidence>
<keyword evidence="2" id="KW-1185">Reference proteome</keyword>
<evidence type="ECO:0000313" key="1">
    <source>
        <dbReference type="EMBL" id="MFC5588793.1"/>
    </source>
</evidence>
<proteinExistence type="predicted"/>
<comment type="caution">
    <text evidence="1">The sequence shown here is derived from an EMBL/GenBank/DDBJ whole genome shotgun (WGS) entry which is preliminary data.</text>
</comment>
<accession>A0ABW0TK72</accession>
<name>A0ABW0TK72_9BACL</name>